<evidence type="ECO:0000313" key="3">
    <source>
        <dbReference type="EMBL" id="ARO14875.1"/>
    </source>
</evidence>
<dbReference type="InterPro" id="IPR050900">
    <property type="entry name" value="Transposase_IS3/IS150/IS904"/>
</dbReference>
<dbReference type="InterPro" id="IPR036397">
    <property type="entry name" value="RNaseH_sf"/>
</dbReference>
<dbReference type="STRING" id="92947.BVG79_01529"/>
<dbReference type="Proteomes" id="UP000242447">
    <property type="component" value="Chromosome"/>
</dbReference>
<dbReference type="AlphaFoldDB" id="A0A1W6P040"/>
<gene>
    <name evidence="3" type="ORF">BVG79_01529</name>
</gene>
<evidence type="ECO:0000256" key="1">
    <source>
        <dbReference type="SAM" id="MobiDB-lite"/>
    </source>
</evidence>
<dbReference type="SUPFAM" id="SSF53098">
    <property type="entry name" value="Ribonuclease H-like"/>
    <property type="match status" value="1"/>
</dbReference>
<accession>A0A1W6P040</accession>
<evidence type="ECO:0000259" key="2">
    <source>
        <dbReference type="PROSITE" id="PS50994"/>
    </source>
</evidence>
<evidence type="ECO:0000313" key="4">
    <source>
        <dbReference type="Proteomes" id="UP000242447"/>
    </source>
</evidence>
<dbReference type="PANTHER" id="PTHR46889">
    <property type="entry name" value="TRANSPOSASE INSF FOR INSERTION SEQUENCE IS3B-RELATED"/>
    <property type="match status" value="1"/>
</dbReference>
<protein>
    <submittedName>
        <fullName evidence="3">Putative transposase protein</fullName>
    </submittedName>
</protein>
<sequence>MEEALARYRTPEIFNTDHGSQFTSTDFIKVLDAREIKISMDGHGAWRDNLVVERLWRTIKHEEVYLRAYASLAEARRKLALWRYEYNHVSPHSSLGTQTPPEARRTRELLDDNPPAALVQSEAYNYQP</sequence>
<dbReference type="KEGG" id="kro:BVG79_01529"/>
<reference evidence="3 4" key="1">
    <citation type="submission" date="2017-02" db="EMBL/GenBank/DDBJ databases">
        <title>Ketogulonicigenium robustum SPU B003 Genome sequencing and assembly.</title>
        <authorList>
            <person name="Li Y."/>
            <person name="Liu L."/>
            <person name="Wang C."/>
            <person name="Zhang M."/>
            <person name="Zhang T."/>
            <person name="Zhang Y."/>
        </authorList>
    </citation>
    <scope>NUCLEOTIDE SEQUENCE [LARGE SCALE GENOMIC DNA]</scope>
    <source>
        <strain evidence="3 4">SPU_B003</strain>
    </source>
</reference>
<dbReference type="Gene3D" id="3.30.420.10">
    <property type="entry name" value="Ribonuclease H-like superfamily/Ribonuclease H"/>
    <property type="match status" value="1"/>
</dbReference>
<dbReference type="PANTHER" id="PTHR46889:SF4">
    <property type="entry name" value="TRANSPOSASE INSO FOR INSERTION SEQUENCE ELEMENT IS911B-RELATED"/>
    <property type="match status" value="1"/>
</dbReference>
<dbReference type="InterPro" id="IPR012337">
    <property type="entry name" value="RNaseH-like_sf"/>
</dbReference>
<organism evidence="3 4">
    <name type="scientific">Ketogulonicigenium robustum</name>
    <dbReference type="NCBI Taxonomy" id="92947"/>
    <lineage>
        <taxon>Bacteria</taxon>
        <taxon>Pseudomonadati</taxon>
        <taxon>Pseudomonadota</taxon>
        <taxon>Alphaproteobacteria</taxon>
        <taxon>Rhodobacterales</taxon>
        <taxon>Roseobacteraceae</taxon>
        <taxon>Ketogulonicigenium</taxon>
    </lineage>
</organism>
<dbReference type="InterPro" id="IPR001584">
    <property type="entry name" value="Integrase_cat-core"/>
</dbReference>
<feature type="compositionally biased region" description="Polar residues" evidence="1">
    <location>
        <begin position="90"/>
        <end position="100"/>
    </location>
</feature>
<dbReference type="GO" id="GO:0015074">
    <property type="term" value="P:DNA integration"/>
    <property type="evidence" value="ECO:0007669"/>
    <property type="project" value="InterPro"/>
</dbReference>
<dbReference type="EMBL" id="CP019937">
    <property type="protein sequence ID" value="ARO14875.1"/>
    <property type="molecule type" value="Genomic_DNA"/>
</dbReference>
<feature type="region of interest" description="Disordered" evidence="1">
    <location>
        <begin position="90"/>
        <end position="112"/>
    </location>
</feature>
<dbReference type="GO" id="GO:0003676">
    <property type="term" value="F:nucleic acid binding"/>
    <property type="evidence" value="ECO:0007669"/>
    <property type="project" value="InterPro"/>
</dbReference>
<proteinExistence type="predicted"/>
<feature type="domain" description="Integrase catalytic" evidence="2">
    <location>
        <begin position="1"/>
        <end position="108"/>
    </location>
</feature>
<name>A0A1W6P040_9RHOB</name>
<dbReference type="Pfam" id="PF13683">
    <property type="entry name" value="rve_3"/>
    <property type="match status" value="1"/>
</dbReference>
<keyword evidence="4" id="KW-1185">Reference proteome</keyword>
<dbReference type="PROSITE" id="PS50994">
    <property type="entry name" value="INTEGRASE"/>
    <property type="match status" value="1"/>
</dbReference>